<dbReference type="RefSeq" id="WP_005097819.1">
    <property type="nucleotide sequence ID" value="NZ_CBDBYO010000006.1"/>
</dbReference>
<dbReference type="Pfam" id="PF01734">
    <property type="entry name" value="Patatin"/>
    <property type="match status" value="1"/>
</dbReference>
<evidence type="ECO:0000313" key="8">
    <source>
        <dbReference type="Proteomes" id="UP000243446"/>
    </source>
</evidence>
<gene>
    <name evidence="7" type="ORF">CWI32_06430</name>
</gene>
<protein>
    <submittedName>
        <fullName evidence="7">Alpha/beta hydrolase</fullName>
    </submittedName>
</protein>
<dbReference type="AlphaFoldDB" id="A0A2H9YTK6"/>
<evidence type="ECO:0000256" key="4">
    <source>
        <dbReference type="PROSITE-ProRule" id="PRU01161"/>
    </source>
</evidence>
<accession>A0A2H9YTK6</accession>
<organism evidence="7 8">
    <name type="scientific">Acinetobacter pseudolwoffii</name>
    <dbReference type="NCBI Taxonomy" id="2053287"/>
    <lineage>
        <taxon>Bacteria</taxon>
        <taxon>Pseudomonadati</taxon>
        <taxon>Pseudomonadota</taxon>
        <taxon>Gammaproteobacteria</taxon>
        <taxon>Moraxellales</taxon>
        <taxon>Moraxellaceae</taxon>
        <taxon>Acinetobacter</taxon>
    </lineage>
</organism>
<comment type="caution">
    <text evidence="7">The sequence shown here is derived from an EMBL/GenBank/DDBJ whole genome shotgun (WGS) entry which is preliminary data.</text>
</comment>
<feature type="signal peptide" evidence="5">
    <location>
        <begin position="1"/>
        <end position="28"/>
    </location>
</feature>
<keyword evidence="1 4" id="KW-0378">Hydrolase</keyword>
<feature type="domain" description="PNPLA" evidence="6">
    <location>
        <begin position="65"/>
        <end position="223"/>
    </location>
</feature>
<reference evidence="7 8" key="1">
    <citation type="submission" date="2017-11" db="EMBL/GenBank/DDBJ databases">
        <title>Revising the taxonomy of the Acinetobacter lwoffii group: the description of Acinetobacter pseudolwoffii sp. nov. and emended description of Acinetobacter lwoffii.</title>
        <authorList>
            <person name="Nemec A."/>
            <person name="Radolfova-Krizova L."/>
        </authorList>
    </citation>
    <scope>NUCLEOTIDE SEQUENCE [LARGE SCALE GENOMIC DNA]</scope>
    <source>
        <strain evidence="7 8">ANC 5044</strain>
    </source>
</reference>
<name>A0A2H9YTK6_9GAMM</name>
<feature type="short sequence motif" description="GXSXG" evidence="4">
    <location>
        <begin position="96"/>
        <end position="100"/>
    </location>
</feature>
<dbReference type="GO" id="GO:0016042">
    <property type="term" value="P:lipid catabolic process"/>
    <property type="evidence" value="ECO:0007669"/>
    <property type="project" value="UniProtKB-UniRule"/>
</dbReference>
<dbReference type="Gene3D" id="3.40.1090.10">
    <property type="entry name" value="Cytosolic phospholipase A2 catalytic domain"/>
    <property type="match status" value="2"/>
</dbReference>
<sequence>MQKYVLSMVILGTFGLSACQTTPMTAQAATSHLQPAAQRGEAQARPNQIDFQKIKQTQQRPVVALVLGSGGARGYAHIGALEVLEQAGIQPDFIVGTSAGSIVGSIYASGKPAIELRNIALSMRPNDVRDIKLARKGFFDGKKVEDYVNLQVDQTPLEAMKIPMFVVATALKEGKKVVFNHGNTGQAVRASVSIPSMFIPTIIEEKEYVDGGLVSPVPVNVARELGADIVIAVDILAQPIHTETSNVWGLFNQNINIMQQHLAQEELKHADVVIQPDLREKGHIFDVRGRELTMQAGIDAAQLKLMDISLAYQKHNYARGHHIPLFVAQEQQQP</sequence>
<evidence type="ECO:0000256" key="3">
    <source>
        <dbReference type="ARBA" id="ARBA00023098"/>
    </source>
</evidence>
<dbReference type="PANTHER" id="PTHR14226">
    <property type="entry name" value="NEUROPATHY TARGET ESTERASE/SWISS CHEESE D.MELANOGASTER"/>
    <property type="match status" value="1"/>
</dbReference>
<dbReference type="CDD" id="cd07205">
    <property type="entry name" value="Pat_PNPLA6_PNPLA7_NTE1_like"/>
    <property type="match status" value="1"/>
</dbReference>
<evidence type="ECO:0000256" key="5">
    <source>
        <dbReference type="SAM" id="SignalP"/>
    </source>
</evidence>
<feature type="chain" id="PRO_5014167917" evidence="5">
    <location>
        <begin position="29"/>
        <end position="334"/>
    </location>
</feature>
<keyword evidence="3 4" id="KW-0443">Lipid metabolism</keyword>
<dbReference type="InterPro" id="IPR002641">
    <property type="entry name" value="PNPLA_dom"/>
</dbReference>
<feature type="active site" description="Nucleophile" evidence="4">
    <location>
        <position position="98"/>
    </location>
</feature>
<dbReference type="PROSITE" id="PS51635">
    <property type="entry name" value="PNPLA"/>
    <property type="match status" value="1"/>
</dbReference>
<dbReference type="SUPFAM" id="SSF52151">
    <property type="entry name" value="FabD/lysophospholipase-like"/>
    <property type="match status" value="1"/>
</dbReference>
<evidence type="ECO:0000256" key="2">
    <source>
        <dbReference type="ARBA" id="ARBA00022963"/>
    </source>
</evidence>
<dbReference type="GeneID" id="97175970"/>
<feature type="active site" description="Proton acceptor" evidence="4">
    <location>
        <position position="210"/>
    </location>
</feature>
<dbReference type="Proteomes" id="UP000243446">
    <property type="component" value="Unassembled WGS sequence"/>
</dbReference>
<keyword evidence="5" id="KW-0732">Signal</keyword>
<feature type="short sequence motif" description="DGA/G" evidence="4">
    <location>
        <begin position="210"/>
        <end position="212"/>
    </location>
</feature>
<dbReference type="InterPro" id="IPR050301">
    <property type="entry name" value="NTE"/>
</dbReference>
<evidence type="ECO:0000313" key="7">
    <source>
        <dbReference type="EMBL" id="PJO75996.1"/>
    </source>
</evidence>
<comment type="caution">
    <text evidence="4">Lacks conserved residue(s) required for the propagation of feature annotation.</text>
</comment>
<evidence type="ECO:0000259" key="6">
    <source>
        <dbReference type="PROSITE" id="PS51635"/>
    </source>
</evidence>
<dbReference type="InterPro" id="IPR016035">
    <property type="entry name" value="Acyl_Trfase/lysoPLipase"/>
</dbReference>
<dbReference type="PANTHER" id="PTHR14226:SF29">
    <property type="entry name" value="NEUROPATHY TARGET ESTERASE SWS"/>
    <property type="match status" value="1"/>
</dbReference>
<evidence type="ECO:0000256" key="1">
    <source>
        <dbReference type="ARBA" id="ARBA00022801"/>
    </source>
</evidence>
<dbReference type="EMBL" id="PHRG01000002">
    <property type="protein sequence ID" value="PJO75996.1"/>
    <property type="molecule type" value="Genomic_DNA"/>
</dbReference>
<dbReference type="GO" id="GO:0016787">
    <property type="term" value="F:hydrolase activity"/>
    <property type="evidence" value="ECO:0007669"/>
    <property type="project" value="UniProtKB-UniRule"/>
</dbReference>
<dbReference type="PROSITE" id="PS51257">
    <property type="entry name" value="PROKAR_LIPOPROTEIN"/>
    <property type="match status" value="1"/>
</dbReference>
<proteinExistence type="predicted"/>
<keyword evidence="2 4" id="KW-0442">Lipid degradation</keyword>